<dbReference type="CDD" id="cd07562">
    <property type="entry name" value="Peptidase_S41_TRI"/>
    <property type="match status" value="1"/>
</dbReference>
<feature type="active site" description="Charge relay system" evidence="2">
    <location>
        <position position="731"/>
    </location>
</feature>
<reference evidence="6" key="1">
    <citation type="journal article" date="2011" name="BMC Genomics">
        <title>Complete genome sequence of the filamentous anoxygenic phototrophic bacterium Chloroflexus aurantiacus.</title>
        <authorList>
            <person name="Tang K.H."/>
            <person name="Barry K."/>
            <person name="Chertkov O."/>
            <person name="Dalin E."/>
            <person name="Han C.S."/>
            <person name="Hauser L.J."/>
            <person name="Honchak B.M."/>
            <person name="Karbach L.E."/>
            <person name="Land M.L."/>
            <person name="Lapidus A."/>
            <person name="Larimer F.W."/>
            <person name="Mikhailova N."/>
            <person name="Pitluck S."/>
            <person name="Pierson B.K."/>
            <person name="Blankenship R.E."/>
        </authorList>
    </citation>
    <scope>NUCLEOTIDE SEQUENCE [LARGE SCALE GENOMIC DNA]</scope>
    <source>
        <strain evidence="6">ATCC 29366 / DSM 635 / J-10-fl</strain>
    </source>
</reference>
<organism evidence="5 6">
    <name type="scientific">Chloroflexus aurantiacus (strain ATCC 29366 / DSM 635 / J-10-fl)</name>
    <dbReference type="NCBI Taxonomy" id="324602"/>
    <lineage>
        <taxon>Bacteria</taxon>
        <taxon>Bacillati</taxon>
        <taxon>Chloroflexota</taxon>
        <taxon>Chloroflexia</taxon>
        <taxon>Chloroflexales</taxon>
        <taxon>Chloroflexineae</taxon>
        <taxon>Chloroflexaceae</taxon>
        <taxon>Chloroflexus</taxon>
    </lineage>
</organism>
<dbReference type="PANTHER" id="PTHR42972">
    <property type="entry name" value="TOL-PAL SYSTEM PROTEIN TOLB"/>
    <property type="match status" value="1"/>
</dbReference>
<feature type="active site" description="Charge relay system" evidence="2">
    <location>
        <position position="1006"/>
    </location>
</feature>
<dbReference type="Proteomes" id="UP000002008">
    <property type="component" value="Chromosome"/>
</dbReference>
<dbReference type="PIRSF" id="PIRSF036421">
    <property type="entry name" value="Tricorn_protease"/>
    <property type="match status" value="1"/>
</dbReference>
<evidence type="ECO:0000256" key="2">
    <source>
        <dbReference type="PIRSR" id="PIRSR036421-1"/>
    </source>
</evidence>
<dbReference type="SMART" id="SM00245">
    <property type="entry name" value="TSPc"/>
    <property type="match status" value="1"/>
</dbReference>
<dbReference type="SUPFAM" id="SSF69304">
    <property type="entry name" value="Tricorn protease N-terminal domain"/>
    <property type="match status" value="1"/>
</dbReference>
<dbReference type="Pfam" id="PF26550">
    <property type="entry name" value="Tricorn_2nd"/>
    <property type="match status" value="1"/>
</dbReference>
<dbReference type="InParanoid" id="A9WDL3"/>
<protein>
    <recommendedName>
        <fullName evidence="1">Tricorn protease homolog</fullName>
        <ecNumber evidence="1">3.4.21.-</ecNumber>
    </recommendedName>
</protein>
<dbReference type="SUPFAM" id="SSF82171">
    <property type="entry name" value="DPP6 N-terminal domain-like"/>
    <property type="match status" value="2"/>
</dbReference>
<dbReference type="Pfam" id="PF26549">
    <property type="entry name" value="Tricorn_N"/>
    <property type="match status" value="1"/>
</dbReference>
<dbReference type="RefSeq" id="WP_012256275.1">
    <property type="nucleotide sequence ID" value="NC_010175.1"/>
</dbReference>
<dbReference type="Gene3D" id="2.120.10.30">
    <property type="entry name" value="TolB, C-terminal domain"/>
    <property type="match status" value="2"/>
</dbReference>
<dbReference type="eggNOG" id="COG4946">
    <property type="taxonomic scope" value="Bacteria"/>
</dbReference>
<evidence type="ECO:0000256" key="1">
    <source>
        <dbReference type="PIRNR" id="PIRNR036421"/>
    </source>
</evidence>
<dbReference type="PATRIC" id="fig|324602.8.peg.421"/>
<comment type="similarity">
    <text evidence="1">Belongs to the peptidase S41B family.</text>
</comment>
<dbReference type="HOGENOM" id="CLU_005503_0_0_0"/>
<dbReference type="STRING" id="324602.Caur_0369"/>
<dbReference type="InterPro" id="IPR036034">
    <property type="entry name" value="PDZ_sf"/>
</dbReference>
<dbReference type="AlphaFoldDB" id="A9WDL3"/>
<keyword evidence="1" id="KW-0720">Serine protease</keyword>
<evidence type="ECO:0000313" key="5">
    <source>
        <dbReference type="EMBL" id="ABY33619.1"/>
    </source>
</evidence>
<keyword evidence="1" id="KW-0645">Protease</keyword>
<dbReference type="eggNOG" id="COG0793">
    <property type="taxonomic scope" value="Bacteria"/>
</dbReference>
<dbReference type="Pfam" id="PF03572">
    <property type="entry name" value="Peptidase_S41"/>
    <property type="match status" value="1"/>
</dbReference>
<dbReference type="InterPro" id="IPR012393">
    <property type="entry name" value="Tricorn_protease"/>
</dbReference>
<dbReference type="Pfam" id="PF14684">
    <property type="entry name" value="Tricorn_C1"/>
    <property type="match status" value="1"/>
</dbReference>
<dbReference type="Gene3D" id="3.90.226.10">
    <property type="entry name" value="2-enoyl-CoA Hydratase, Chain A, domain 1"/>
    <property type="match status" value="1"/>
</dbReference>
<evidence type="ECO:0000313" key="6">
    <source>
        <dbReference type="Proteomes" id="UP000002008"/>
    </source>
</evidence>
<dbReference type="InterPro" id="IPR028204">
    <property type="entry name" value="Tricorn_C1"/>
</dbReference>
<dbReference type="EC" id="3.4.21.-" evidence="1"/>
<dbReference type="SUPFAM" id="SSF50156">
    <property type="entry name" value="PDZ domain-like"/>
    <property type="match status" value="1"/>
</dbReference>
<dbReference type="GO" id="GO:0005737">
    <property type="term" value="C:cytoplasm"/>
    <property type="evidence" value="ECO:0007669"/>
    <property type="project" value="UniProtKB-SubCell"/>
</dbReference>
<dbReference type="PANTHER" id="PTHR42972:SF8">
    <property type="entry name" value="POLYHYDROXYBUTYRATE DEPOLYMERASE"/>
    <property type="match status" value="1"/>
</dbReference>
<evidence type="ECO:0000256" key="3">
    <source>
        <dbReference type="SAM" id="MobiDB-lite"/>
    </source>
</evidence>
<name>A9WDL3_CHLAA</name>
<comment type="function">
    <text evidence="1">Degrades oligopeptides.</text>
</comment>
<dbReference type="EMBL" id="CP000909">
    <property type="protein sequence ID" value="ABY33619.1"/>
    <property type="molecule type" value="Genomic_DNA"/>
</dbReference>
<feature type="compositionally biased region" description="Basic and acidic residues" evidence="3">
    <location>
        <begin position="527"/>
        <end position="547"/>
    </location>
</feature>
<proteinExistence type="inferred from homology"/>
<feature type="region of interest" description="Disordered" evidence="3">
    <location>
        <begin position="527"/>
        <end position="551"/>
    </location>
</feature>
<dbReference type="GO" id="GO:0006508">
    <property type="term" value="P:proteolysis"/>
    <property type="evidence" value="ECO:0007669"/>
    <property type="project" value="UniProtKB-UniRule"/>
</dbReference>
<dbReference type="EnsemblBacteria" id="ABY33619">
    <property type="protein sequence ID" value="ABY33619"/>
    <property type="gene ID" value="Caur_0369"/>
</dbReference>
<evidence type="ECO:0000259" key="4">
    <source>
        <dbReference type="SMART" id="SM00245"/>
    </source>
</evidence>
<sequence length="1062" mass="119242">MSKSQALLRQPALDPDGRLLAFIAAGDVWLVSIEGGVAERLTAHPASHYGPRFSPDGQRILFSAGRDGSGDLYVLDLAGGPPRQITFQDEQCTPEDWANDGDAVFFTTAIEQMGSAIYRVKTSGGTPAPIYLEPYEQLGQVAVSPDGTRLAFVNIRERWWRRGPHPFSSNEIWLGPTDPDYRALCQIAGPFGQRLVYAGKLGWPLWAPDGQGLYIVCDSDGNENLWYLPLGEGEARQITHFRDGRLLFPAIARRNNVIVCERGDGQLWRIDPISGESVPVPIRVRIDSKRTPVRVERWTSGFSEVRLSPDGKKLAIVARGDVFADFADKETDRDLRQGPAFRVTNTPAREWSIAWAPDSQRLIYLSDRYGEVELFAYDFSSGQEQQLTRDGRPKMLPRIAPDGKSIAYIRDQRIIEVIEVTDPSPREVCQARFAVAADLCWSPDSRYLAFIAQDDRLFSNVYIVPAAGGEPRQITFLSNLDGGNLCWSPDGSFIIFTTEQYRLEAQIARVDLRPSQPVFRETAFERLFEKKEEKPTEPGDQSAKEPRVSQPLTEPIIYEGIERRLRLLTPPQMNAMAGPISPDGKDLLFLASVAGKVDVWTMPLDEPRANQPPRQLTASDTRKGFLQFAPDGRSFYYLEDGQVVVRRFPGGNEPNRLSLRAEVEVDFHREKEQIFIEAWRELRDSFYDPTFRGQDWQAVRDRYASLVGAVQTTGELHTLINLMVGELRASHLGSSFYNSESEDGFIGIIFAAEPLLREGRLIVERNLPDGPAALTADPPRPGEELVAIDGTRLNGTLSLHKLLLRSVGRRVRLVLRANDGTEREIVVRPINASAYEQLRYRDWVFNNEQYVHTHSQGRLGYVHIAEMSYAAYQQFLVDLDAETHSKAGVIIDVRYNRGGHTATFILDVLMRRSALRSGFRDLGTTDASHLAGNRVLDRPTVLVTNERSASNTEMLSESYRRLRLGKVVGRPTAGAVIWTYQIPLLDGSWLRLPRLYVVTPEGEDLEGRGRPVDVEAVRPLGEWAYGRDSQLDAAIATLLKTVRRRRKNDVPNPVASPDTTYE</sequence>
<keyword evidence="6" id="KW-1185">Reference proteome</keyword>
<comment type="subcellular location">
    <subcellularLocation>
        <location evidence="1">Cytoplasm</location>
    </subcellularLocation>
</comment>
<feature type="domain" description="Tail specific protease" evidence="4">
    <location>
        <begin position="819"/>
        <end position="1017"/>
    </location>
</feature>
<keyword evidence="1" id="KW-0963">Cytoplasm</keyword>
<dbReference type="InterPro" id="IPR005151">
    <property type="entry name" value="Tail-specific_protease"/>
</dbReference>
<accession>A9WDL3</accession>
<dbReference type="GO" id="GO:0008236">
    <property type="term" value="F:serine-type peptidase activity"/>
    <property type="evidence" value="ECO:0007669"/>
    <property type="project" value="UniProtKB-UniRule"/>
</dbReference>
<dbReference type="SUPFAM" id="SSF52096">
    <property type="entry name" value="ClpP/crotonase"/>
    <property type="match status" value="1"/>
</dbReference>
<dbReference type="Gene3D" id="2.30.42.10">
    <property type="match status" value="1"/>
</dbReference>
<dbReference type="KEGG" id="cau:Caur_0369"/>
<dbReference type="Gene3D" id="3.30.750.44">
    <property type="match status" value="1"/>
</dbReference>
<keyword evidence="1" id="KW-0378">Hydrolase</keyword>
<gene>
    <name evidence="5" type="ordered locus">Caur_0369</name>
</gene>
<dbReference type="InterPro" id="IPR029045">
    <property type="entry name" value="ClpP/crotonase-like_dom_sf"/>
</dbReference>
<feature type="active site" description="Nucleophile" evidence="2">
    <location>
        <position position="950"/>
    </location>
</feature>
<dbReference type="InterPro" id="IPR011042">
    <property type="entry name" value="6-blade_b-propeller_TolB-like"/>
</dbReference>
<dbReference type="Gene3D" id="2.120.10.60">
    <property type="entry name" value="Tricorn protease N-terminal domain"/>
    <property type="match status" value="2"/>
</dbReference>